<dbReference type="VEuPathDB" id="FungiDB:RhiirFUN_023335"/>
<dbReference type="VEuPathDB" id="FungiDB:RhiirA1_453391"/>
<gene>
    <name evidence="1" type="ORF">RhiirA4_97070</name>
</gene>
<organism evidence="1 2">
    <name type="scientific">Rhizophagus irregularis</name>
    <dbReference type="NCBI Taxonomy" id="588596"/>
    <lineage>
        <taxon>Eukaryota</taxon>
        <taxon>Fungi</taxon>
        <taxon>Fungi incertae sedis</taxon>
        <taxon>Mucoromycota</taxon>
        <taxon>Glomeromycotina</taxon>
        <taxon>Glomeromycetes</taxon>
        <taxon>Glomerales</taxon>
        <taxon>Glomeraceae</taxon>
        <taxon>Rhizophagus</taxon>
    </lineage>
</organism>
<reference evidence="1 2" key="1">
    <citation type="submission" date="2015-10" db="EMBL/GenBank/DDBJ databases">
        <title>Genome analyses suggest a sexual origin of heterokaryosis in a supposedly ancient asexual fungus.</title>
        <authorList>
            <person name="Ropars J."/>
            <person name="Sedzielewska K."/>
            <person name="Noel J."/>
            <person name="Charron P."/>
            <person name="Farinelli L."/>
            <person name="Marton T."/>
            <person name="Kruger M."/>
            <person name="Pelin A."/>
            <person name="Brachmann A."/>
            <person name="Corradi N."/>
        </authorList>
    </citation>
    <scope>NUCLEOTIDE SEQUENCE [LARGE SCALE GENOMIC DNA]</scope>
    <source>
        <strain evidence="1 2">A4</strain>
    </source>
</reference>
<proteinExistence type="predicted"/>
<protein>
    <recommendedName>
        <fullName evidence="3">Crinkler family protein</fullName>
    </recommendedName>
</protein>
<comment type="caution">
    <text evidence="1">The sequence shown here is derived from an EMBL/GenBank/DDBJ whole genome shotgun (WGS) entry which is preliminary data.</text>
</comment>
<dbReference type="Proteomes" id="UP000234323">
    <property type="component" value="Unassembled WGS sequence"/>
</dbReference>
<dbReference type="VEuPathDB" id="FungiDB:FUN_003509"/>
<dbReference type="VEuPathDB" id="FungiDB:RhiirFUN_023334"/>
<keyword evidence="2" id="KW-1185">Reference proteome</keyword>
<dbReference type="VEuPathDB" id="FungiDB:RhiirA1_468052"/>
<dbReference type="AlphaFoldDB" id="A0A2I1G849"/>
<dbReference type="EMBL" id="LLXI01000214">
    <property type="protein sequence ID" value="PKY42751.1"/>
    <property type="molecule type" value="Genomic_DNA"/>
</dbReference>
<name>A0A2I1G849_9GLOM</name>
<evidence type="ECO:0000313" key="2">
    <source>
        <dbReference type="Proteomes" id="UP000234323"/>
    </source>
</evidence>
<evidence type="ECO:0008006" key="3">
    <source>
        <dbReference type="Google" id="ProtNLM"/>
    </source>
</evidence>
<accession>A0A2I1G849</accession>
<evidence type="ECO:0000313" key="1">
    <source>
        <dbReference type="EMBL" id="PKY42751.1"/>
    </source>
</evidence>
<sequence length="597" mass="69003">MLLHGTKDRNGVCQRIKFLKAKLVGRPDHPIPTLANGPGTGKSRFLQDIPLLLNQNADELKNLRSLSVNVTFNGRSNVLEDEISAGPASVALRILYEHFISGTAMDYDGFFQKFSLGNWRSFTIKRALNIVIRDVGEDIDLIVLGIDELNLLHSLAISKTTINPVQEIVRAVGALSTSVEKIIYVPVLAGTLQGPLEKMIQESTYCFLRLPLRLLSNEEVYNIGAYMEDELKDYFDINNKTYQRCVSDLGGQVRAVEYFYQYLTQEVKSGTHTVDYIYILRRVRIELIERYPFTQVINSMKQVVAKCILNIPVQKDGQIEIGGITYVDLSSKGIINLEELPYDPDNRPEETDLRFYVRMPYMWVWIFTSLEGFKEGQFWDVMIDHESHVLWQNFEDFNMRYWVLRLQLFKVLLYKTVTFRDLFNGAYYNDERIKGITTFLDQEFQLPTIEKEKYYVELGYQYPNTMKNEHLWLGTVFKNGEGAPYDLFFFLDDYLIAIQSKSSKATANQPQTLSQKMVDKEYKKVKEAFEFMEESLKNERNESPIKHWVLFICSNGPKTADCLDSLPDNCFVVYRENFKDFYGNTFSTRAGFAAGMS</sequence>